<gene>
    <name evidence="8" type="ORF">ELQ94_16725</name>
</gene>
<dbReference type="Proteomes" id="UP000274909">
    <property type="component" value="Unassembled WGS sequence"/>
</dbReference>
<keyword evidence="4" id="KW-0812">Transmembrane</keyword>
<evidence type="ECO:0000313" key="8">
    <source>
        <dbReference type="EMBL" id="RUQ96892.1"/>
    </source>
</evidence>
<evidence type="ECO:0000256" key="2">
    <source>
        <dbReference type="ARBA" id="ARBA00006228"/>
    </source>
</evidence>
<dbReference type="InterPro" id="IPR002758">
    <property type="entry name" value="Cation_antiport_E"/>
</dbReference>
<evidence type="ECO:0000256" key="5">
    <source>
        <dbReference type="ARBA" id="ARBA00022989"/>
    </source>
</evidence>
<keyword evidence="3" id="KW-1003">Cell membrane</keyword>
<keyword evidence="5" id="KW-1133">Transmembrane helix</keyword>
<dbReference type="PANTHER" id="PTHR34584:SF1">
    <property type="entry name" value="NA(+)_H(+) ANTIPORTER SUBUNIT E1"/>
    <property type="match status" value="1"/>
</dbReference>
<dbReference type="GO" id="GO:0008324">
    <property type="term" value="F:monoatomic cation transmembrane transporter activity"/>
    <property type="evidence" value="ECO:0007669"/>
    <property type="project" value="InterPro"/>
</dbReference>
<dbReference type="Pfam" id="PF01899">
    <property type="entry name" value="MNHE"/>
    <property type="match status" value="1"/>
</dbReference>
<sequence length="137" mass="14981">MSWITWPFRFIGFWAWFALEMVRANVTVLRDNLTPGQDSTPGIIRYSTRCRGDAELTLLASLITLTPGTLTLGTTTQAPGAARVPGGRGEDADAGAPDARYLFVHGMYQADAEELRDLVHDLESRMLAAVRRQGGDA</sequence>
<dbReference type="EMBL" id="RZGZ01000007">
    <property type="protein sequence ID" value="RUQ96892.1"/>
    <property type="molecule type" value="Genomic_DNA"/>
</dbReference>
<comment type="caution">
    <text evidence="8">The sequence shown here is derived from an EMBL/GenBank/DDBJ whole genome shotgun (WGS) entry which is preliminary data.</text>
</comment>
<evidence type="ECO:0000256" key="6">
    <source>
        <dbReference type="ARBA" id="ARBA00023136"/>
    </source>
</evidence>
<dbReference type="AlphaFoldDB" id="A0A433JND8"/>
<evidence type="ECO:0000313" key="9">
    <source>
        <dbReference type="Proteomes" id="UP000274909"/>
    </source>
</evidence>
<accession>A0A433JND8</accession>
<evidence type="ECO:0000256" key="1">
    <source>
        <dbReference type="ARBA" id="ARBA00004651"/>
    </source>
</evidence>
<comment type="similarity">
    <text evidence="2">Belongs to the CPA3 antiporters (TC 2.A.63) subunit E family.</text>
</comment>
<feature type="region of interest" description="Disordered" evidence="7">
    <location>
        <begin position="74"/>
        <end position="93"/>
    </location>
</feature>
<dbReference type="GO" id="GO:0005886">
    <property type="term" value="C:plasma membrane"/>
    <property type="evidence" value="ECO:0007669"/>
    <property type="project" value="UniProtKB-SubCell"/>
</dbReference>
<dbReference type="PANTHER" id="PTHR34584">
    <property type="entry name" value="NA(+)/H(+) ANTIPORTER SUBUNIT E1"/>
    <property type="match status" value="1"/>
</dbReference>
<dbReference type="OrthoDB" id="3837866at2"/>
<dbReference type="RefSeq" id="WP_127051521.1">
    <property type="nucleotide sequence ID" value="NZ_RZGZ01000007.1"/>
</dbReference>
<name>A0A433JND8_9MICO</name>
<evidence type="ECO:0000256" key="4">
    <source>
        <dbReference type="ARBA" id="ARBA00022692"/>
    </source>
</evidence>
<proteinExistence type="inferred from homology"/>
<reference evidence="8 9" key="1">
    <citation type="submission" date="2018-12" db="EMBL/GenBank/DDBJ databases">
        <authorList>
            <person name="Li F."/>
        </authorList>
    </citation>
    <scope>NUCLEOTIDE SEQUENCE [LARGE SCALE GENOMIC DNA]</scope>
    <source>
        <strain evidence="8 9">EGI 6500705</strain>
    </source>
</reference>
<protein>
    <submittedName>
        <fullName evidence="8">Sodium:proton antiporter</fullName>
    </submittedName>
</protein>
<comment type="subcellular location">
    <subcellularLocation>
        <location evidence="1">Cell membrane</location>
        <topology evidence="1">Multi-pass membrane protein</topology>
    </subcellularLocation>
</comment>
<evidence type="ECO:0000256" key="3">
    <source>
        <dbReference type="ARBA" id="ARBA00022475"/>
    </source>
</evidence>
<organism evidence="8 9">
    <name type="scientific">Labedella endophytica</name>
    <dbReference type="NCBI Taxonomy" id="1523160"/>
    <lineage>
        <taxon>Bacteria</taxon>
        <taxon>Bacillati</taxon>
        <taxon>Actinomycetota</taxon>
        <taxon>Actinomycetes</taxon>
        <taxon>Micrococcales</taxon>
        <taxon>Microbacteriaceae</taxon>
        <taxon>Labedella</taxon>
    </lineage>
</organism>
<feature type="compositionally biased region" description="Low complexity" evidence="7">
    <location>
        <begin position="74"/>
        <end position="85"/>
    </location>
</feature>
<keyword evidence="9" id="KW-1185">Reference proteome</keyword>
<evidence type="ECO:0000256" key="7">
    <source>
        <dbReference type="SAM" id="MobiDB-lite"/>
    </source>
</evidence>
<keyword evidence="6" id="KW-0472">Membrane</keyword>